<evidence type="ECO:0000256" key="3">
    <source>
        <dbReference type="ARBA" id="ARBA00022723"/>
    </source>
</evidence>
<evidence type="ECO:0000256" key="1">
    <source>
        <dbReference type="ARBA" id="ARBA00006847"/>
    </source>
</evidence>
<evidence type="ECO:0000256" key="8">
    <source>
        <dbReference type="ARBA" id="ARBA00023118"/>
    </source>
</evidence>
<dbReference type="InterPro" id="IPR014001">
    <property type="entry name" value="Helicase_ATP-bd"/>
</dbReference>
<dbReference type="GO" id="GO:0004386">
    <property type="term" value="F:helicase activity"/>
    <property type="evidence" value="ECO:0007669"/>
    <property type="project" value="UniProtKB-KW"/>
</dbReference>
<evidence type="ECO:0000256" key="6">
    <source>
        <dbReference type="ARBA" id="ARBA00022806"/>
    </source>
</evidence>
<dbReference type="PROSITE" id="PS51643">
    <property type="entry name" value="HD_CAS3"/>
    <property type="match status" value="1"/>
</dbReference>
<dbReference type="EMBL" id="JABRWO010000005">
    <property type="protein sequence ID" value="MBA2114994.1"/>
    <property type="molecule type" value="Genomic_DNA"/>
</dbReference>
<dbReference type="PROSITE" id="PS51192">
    <property type="entry name" value="HELICASE_ATP_BIND_1"/>
    <property type="match status" value="1"/>
</dbReference>
<dbReference type="InterPro" id="IPR027417">
    <property type="entry name" value="P-loop_NTPase"/>
</dbReference>
<gene>
    <name evidence="12" type="ORF">HOV93_21660</name>
</gene>
<keyword evidence="4" id="KW-0547">Nucleotide-binding</keyword>
<evidence type="ECO:0000313" key="13">
    <source>
        <dbReference type="Proteomes" id="UP000551616"/>
    </source>
</evidence>
<keyword evidence="6" id="KW-0347">Helicase</keyword>
<feature type="compositionally biased region" description="Polar residues" evidence="9">
    <location>
        <begin position="1058"/>
        <end position="1073"/>
    </location>
</feature>
<evidence type="ECO:0000259" key="10">
    <source>
        <dbReference type="PROSITE" id="PS51192"/>
    </source>
</evidence>
<dbReference type="Pfam" id="PF18019">
    <property type="entry name" value="Cas3_HD"/>
    <property type="match status" value="1"/>
</dbReference>
<dbReference type="Proteomes" id="UP000551616">
    <property type="component" value="Unassembled WGS sequence"/>
</dbReference>
<sequence length="1379" mass="153619">MSTPVDNLRALTVEDFASFYEAIHGHTPFQWQQRLAKMACVGQWPSTLKLPTASGKTAAIDAALFALAFQAAEANRPDGQMTAGRRIFFVVDRRIIVNDAHRRAEQISQKLQVAASDEKADSDANILKRVALWLKQLTGDDDAPPLDCFELRGGIYRDDAWVRSPLQPTVLSSTVDQVGSRLLFRGYGVSDRNLPIHAALTSHDSLIFLDEAHCSRPFGETMHWIQRYRGEPWADETLKLPFQFVQMTATPTERDDDSNILELTEEDYATDEPLRKRHDCPKPVQLVLAEKAKASKLSKVLSDKIVKQALQLVEEQGCRRIAIVVNRVAIARKVFQQLQELKKEAVSLMIGRMRPRDRDKMTPELLATFGAKEGKSTQEDTTRFVVATQCLEVGADLDFDGMVTQCASLDALRQRFGRLDRLGGWNAQRNKPVRGVIVAAEGDVPPKEKLPDTTKSNPLDPIYGNALAHTWHWLQEKEAESADGTIDFGIRSFDAKLEAMEEEDRVQLLAPSESAPILMPAHMDLLCQTAPRPTPEPDVSHYLHGPRDVSPDVRVCWRADLNLTPSSEQKNRWISTIQTCPPTSAECMPVPLYLFRQWLRGERGEDASGDVLGEAVDATDGSDDPKYTRHEVLLWRGIEKPNRPGSIQIDGRSVAEIRPGETIVIPIEQGGWEFFGHVPAHSEGVSSEFTARELYQAGIGQEAALGSRFESAVKAYKEIAPLDIADHGFLQSRRKVILRFHPKLKTKGDLGKLCERVLKEFGDPDKDLSLKTLKDLVQDFLANRNQSTETKEIFQRALLELLKEPKFILGGKIFRYEGGLAWISKRLEKQVADALLCHAALPLASFGDEDDELSYSGSISLSQHLVDVEQAAKRFSQAAELTAPLHSTTTMSARLHDLGKADPRFQAMLLGMPLSIAYMQPMLMAKSDQGRSANPTELPEHFRHEMPSVDLVDRFDLESVDRELLKHQIAAHHGYARPFAPICIDEKPEGIELNSLGGPTFSETDRQNMLPLHRLDSGIAERFWNLNRTFGWWGLAYLETVVRLADWQASASPGDGQSKVQLPSIRSTDTGTSTEAGHSEFKLLGIDGSNPLGFLAALGVLRTLDTARPSSVFMNWAHIEGAWRPVIQIDDTLATDNETLLALLTDLLVVSEIDSYPPLRLSEFIDSVGMRQAFANAAQMASLTDRCDADWLSCNGSDLVDKTVISQLQTTRRDYHPINVRGLLENTTREHLQRSLFEPWDYGDPLAGVSLHLEPREDRRHAYQWHMPSGDPTKSSSGGMIGANRLALEAWPLFQSLPRGEKLTTVGFHTARGAGTRFTWPIWNRPISLTVATSLLAYQGLQAETVDHAQLKPLGIAATYRCNRILVGKTPNLTVPTSC</sequence>
<keyword evidence="13" id="KW-1185">Reference proteome</keyword>
<dbReference type="InterPro" id="IPR038257">
    <property type="entry name" value="CRISPR-assoc_Cas3_HD_sf"/>
</dbReference>
<dbReference type="GO" id="GO:0046872">
    <property type="term" value="F:metal ion binding"/>
    <property type="evidence" value="ECO:0007669"/>
    <property type="project" value="UniProtKB-KW"/>
</dbReference>
<comment type="similarity">
    <text evidence="2">In the central section; belongs to the CRISPR-associated helicase Cas3 family.</text>
</comment>
<feature type="domain" description="Helicase ATP-binding" evidence="10">
    <location>
        <begin position="37"/>
        <end position="269"/>
    </location>
</feature>
<dbReference type="GO" id="GO:0051607">
    <property type="term" value="P:defense response to virus"/>
    <property type="evidence" value="ECO:0007669"/>
    <property type="project" value="UniProtKB-KW"/>
</dbReference>
<protein>
    <recommendedName>
        <fullName evidence="14">Type I-U CRISPR-associated helicase/endonuclease Cas3</fullName>
    </recommendedName>
</protein>
<name>A0A7V8V4W3_9BACT</name>
<dbReference type="NCBIfam" id="TIGR01596">
    <property type="entry name" value="cas3_HD"/>
    <property type="match status" value="1"/>
</dbReference>
<comment type="similarity">
    <text evidence="1">In the N-terminal section; belongs to the CRISPR-associated nuclease Cas3-HD family.</text>
</comment>
<feature type="domain" description="HD Cas3-type" evidence="11">
    <location>
        <begin position="854"/>
        <end position="1048"/>
    </location>
</feature>
<dbReference type="Gene3D" id="1.10.3210.30">
    <property type="match status" value="1"/>
</dbReference>
<reference evidence="12 13" key="1">
    <citation type="submission" date="2020-05" db="EMBL/GenBank/DDBJ databases">
        <title>Bremerella alba sp. nov., a novel planctomycete isolated from the surface of the macroalga Fucus spiralis.</title>
        <authorList>
            <person name="Godinho O."/>
            <person name="Botelho R."/>
            <person name="Albuquerque L."/>
            <person name="Wiegand S."/>
            <person name="Da Costa M.S."/>
            <person name="Lobo-Da-Cunha A."/>
            <person name="Jogler C."/>
            <person name="Lage O.M."/>
        </authorList>
    </citation>
    <scope>NUCLEOTIDE SEQUENCE [LARGE SCALE GENOMIC DNA]</scope>
    <source>
        <strain evidence="12 13">FF15</strain>
    </source>
</reference>
<evidence type="ECO:0000256" key="7">
    <source>
        <dbReference type="ARBA" id="ARBA00022840"/>
    </source>
</evidence>
<evidence type="ECO:0000256" key="9">
    <source>
        <dbReference type="SAM" id="MobiDB-lite"/>
    </source>
</evidence>
<evidence type="ECO:0000256" key="5">
    <source>
        <dbReference type="ARBA" id="ARBA00022801"/>
    </source>
</evidence>
<dbReference type="InterPro" id="IPR054712">
    <property type="entry name" value="Cas3-like_dom"/>
</dbReference>
<evidence type="ECO:0000313" key="12">
    <source>
        <dbReference type="EMBL" id="MBA2114994.1"/>
    </source>
</evidence>
<evidence type="ECO:0008006" key="14">
    <source>
        <dbReference type="Google" id="ProtNLM"/>
    </source>
</evidence>
<keyword evidence="3" id="KW-0479">Metal-binding</keyword>
<keyword evidence="5" id="KW-0378">Hydrolase</keyword>
<proteinExistence type="inferred from homology"/>
<dbReference type="GO" id="GO:0016787">
    <property type="term" value="F:hydrolase activity"/>
    <property type="evidence" value="ECO:0007669"/>
    <property type="project" value="UniProtKB-KW"/>
</dbReference>
<dbReference type="RefSeq" id="WP_207396454.1">
    <property type="nucleotide sequence ID" value="NZ_JABRWO010000005.1"/>
</dbReference>
<dbReference type="Gene3D" id="3.40.50.300">
    <property type="entry name" value="P-loop containing nucleotide triphosphate hydrolases"/>
    <property type="match status" value="2"/>
</dbReference>
<dbReference type="GO" id="GO:0005524">
    <property type="term" value="F:ATP binding"/>
    <property type="evidence" value="ECO:0007669"/>
    <property type="project" value="UniProtKB-KW"/>
</dbReference>
<dbReference type="InterPro" id="IPR006483">
    <property type="entry name" value="CRISPR-assoc_Cas3_HD"/>
</dbReference>
<dbReference type="Pfam" id="PF22590">
    <property type="entry name" value="Cas3-like_C_2"/>
    <property type="match status" value="1"/>
</dbReference>
<keyword evidence="8" id="KW-0051">Antiviral defense</keyword>
<comment type="caution">
    <text evidence="12">The sequence shown here is derived from an EMBL/GenBank/DDBJ whole genome shotgun (WGS) entry which is preliminary data.</text>
</comment>
<accession>A0A7V8V4W3</accession>
<dbReference type="NCBIfam" id="TIGR02621">
    <property type="entry name" value="cas3_GSU0051"/>
    <property type="match status" value="1"/>
</dbReference>
<evidence type="ECO:0000256" key="4">
    <source>
        <dbReference type="ARBA" id="ARBA00022741"/>
    </source>
</evidence>
<evidence type="ECO:0000259" key="11">
    <source>
        <dbReference type="PROSITE" id="PS51643"/>
    </source>
</evidence>
<organism evidence="12 13">
    <name type="scientific">Bremerella alba</name>
    <dbReference type="NCBI Taxonomy" id="980252"/>
    <lineage>
        <taxon>Bacteria</taxon>
        <taxon>Pseudomonadati</taxon>
        <taxon>Planctomycetota</taxon>
        <taxon>Planctomycetia</taxon>
        <taxon>Pirellulales</taxon>
        <taxon>Pirellulaceae</taxon>
        <taxon>Bremerella</taxon>
    </lineage>
</organism>
<dbReference type="SUPFAM" id="SSF52540">
    <property type="entry name" value="P-loop containing nucleoside triphosphate hydrolases"/>
    <property type="match status" value="1"/>
</dbReference>
<keyword evidence="7" id="KW-0067">ATP-binding</keyword>
<evidence type="ECO:0000256" key="2">
    <source>
        <dbReference type="ARBA" id="ARBA00009046"/>
    </source>
</evidence>
<dbReference type="InterPro" id="IPR013444">
    <property type="entry name" value="Helicase_Cas3_CRISPR-ass_Anaes"/>
</dbReference>
<feature type="region of interest" description="Disordered" evidence="9">
    <location>
        <begin position="1051"/>
        <end position="1073"/>
    </location>
</feature>